<reference evidence="2" key="1">
    <citation type="journal article" date="2019" name="Int. J. Syst. Evol. Microbiol.">
        <title>The Global Catalogue of Microorganisms (GCM) 10K type strain sequencing project: providing services to taxonomists for standard genome sequencing and annotation.</title>
        <authorList>
            <consortium name="The Broad Institute Genomics Platform"/>
            <consortium name="The Broad Institute Genome Sequencing Center for Infectious Disease"/>
            <person name="Wu L."/>
            <person name="Ma J."/>
        </authorList>
    </citation>
    <scope>NUCLEOTIDE SEQUENCE [LARGE SCALE GENOMIC DNA]</scope>
    <source>
        <strain evidence="2">JCM 16702</strain>
    </source>
</reference>
<accession>A0ABP7V5F2</accession>
<name>A0ABP7V5F2_9ACTN</name>
<evidence type="ECO:0000313" key="1">
    <source>
        <dbReference type="EMBL" id="GAA4059971.1"/>
    </source>
</evidence>
<dbReference type="Proteomes" id="UP001500683">
    <property type="component" value="Unassembled WGS sequence"/>
</dbReference>
<dbReference type="RefSeq" id="WP_344941546.1">
    <property type="nucleotide sequence ID" value="NZ_BAAAZG010000002.1"/>
</dbReference>
<proteinExistence type="predicted"/>
<protein>
    <recommendedName>
        <fullName evidence="3">AI-2E family transporter</fullName>
    </recommendedName>
</protein>
<comment type="caution">
    <text evidence="1">The sequence shown here is derived from an EMBL/GenBank/DDBJ whole genome shotgun (WGS) entry which is preliminary data.</text>
</comment>
<keyword evidence="2" id="KW-1185">Reference proteome</keyword>
<organism evidence="1 2">
    <name type="scientific">Actinomadura miaoliensis</name>
    <dbReference type="NCBI Taxonomy" id="430685"/>
    <lineage>
        <taxon>Bacteria</taxon>
        <taxon>Bacillati</taxon>
        <taxon>Actinomycetota</taxon>
        <taxon>Actinomycetes</taxon>
        <taxon>Streptosporangiales</taxon>
        <taxon>Thermomonosporaceae</taxon>
        <taxon>Actinomadura</taxon>
    </lineage>
</organism>
<gene>
    <name evidence="1" type="ORF">GCM10022214_10760</name>
</gene>
<evidence type="ECO:0008006" key="3">
    <source>
        <dbReference type="Google" id="ProtNLM"/>
    </source>
</evidence>
<evidence type="ECO:0000313" key="2">
    <source>
        <dbReference type="Proteomes" id="UP001500683"/>
    </source>
</evidence>
<dbReference type="EMBL" id="BAAAZG010000002">
    <property type="protein sequence ID" value="GAA4059971.1"/>
    <property type="molecule type" value="Genomic_DNA"/>
</dbReference>
<sequence>MTTAEMLRGAGALAVLAVLGLVLAVLLLRLLALPLAGTALLLDWLAEVAARLLHAVAGGPAGTGVPR</sequence>